<dbReference type="AlphaFoldDB" id="A0A8S4S5T2"/>
<dbReference type="OrthoDB" id="7481074at2759"/>
<accession>A0A8S4S5T2</accession>
<dbReference type="Proteomes" id="UP000838756">
    <property type="component" value="Unassembled WGS sequence"/>
</dbReference>
<organism evidence="2 3">
    <name type="scientific">Pararge aegeria aegeria</name>
    <dbReference type="NCBI Taxonomy" id="348720"/>
    <lineage>
        <taxon>Eukaryota</taxon>
        <taxon>Metazoa</taxon>
        <taxon>Ecdysozoa</taxon>
        <taxon>Arthropoda</taxon>
        <taxon>Hexapoda</taxon>
        <taxon>Insecta</taxon>
        <taxon>Pterygota</taxon>
        <taxon>Neoptera</taxon>
        <taxon>Endopterygota</taxon>
        <taxon>Lepidoptera</taxon>
        <taxon>Glossata</taxon>
        <taxon>Ditrysia</taxon>
        <taxon>Papilionoidea</taxon>
        <taxon>Nymphalidae</taxon>
        <taxon>Satyrinae</taxon>
        <taxon>Satyrini</taxon>
        <taxon>Parargina</taxon>
        <taxon>Pararge</taxon>
    </lineage>
</organism>
<evidence type="ECO:0000313" key="3">
    <source>
        <dbReference type="Proteomes" id="UP000838756"/>
    </source>
</evidence>
<evidence type="ECO:0000313" key="2">
    <source>
        <dbReference type="EMBL" id="CAH2255801.1"/>
    </source>
</evidence>
<name>A0A8S4S5T2_9NEOP</name>
<comment type="caution">
    <text evidence="2">The sequence shown here is derived from an EMBL/GenBank/DDBJ whole genome shotgun (WGS) entry which is preliminary data.</text>
</comment>
<gene>
    <name evidence="2" type="primary">jg7129</name>
    <name evidence="2" type="ORF">PAEG_LOCUS22847</name>
</gene>
<keyword evidence="3" id="KW-1185">Reference proteome</keyword>
<feature type="compositionally biased region" description="Acidic residues" evidence="1">
    <location>
        <begin position="113"/>
        <end position="122"/>
    </location>
</feature>
<dbReference type="EMBL" id="CAKXAJ010026095">
    <property type="protein sequence ID" value="CAH2255801.1"/>
    <property type="molecule type" value="Genomic_DNA"/>
</dbReference>
<reference evidence="2" key="1">
    <citation type="submission" date="2022-03" db="EMBL/GenBank/DDBJ databases">
        <authorList>
            <person name="Lindestad O."/>
        </authorList>
    </citation>
    <scope>NUCLEOTIDE SEQUENCE</scope>
</reference>
<sequence length="170" mass="19409">MANRNGYRKQLVAFIQVRNVSSKQIFLSWVLAFDEAVKDKTLNLKIGFDLYRGKNGAPSLRIRNFKEIPEFGKENFQENKKKRSQRTESSVENDETGHDKIVSKVNKATESNGSDEEDTSGSDDDRRRSTKGILPDEFEHENADSPSQWNVPGGGIWDILSDLCQQYEFC</sequence>
<proteinExistence type="predicted"/>
<evidence type="ECO:0000256" key="1">
    <source>
        <dbReference type="SAM" id="MobiDB-lite"/>
    </source>
</evidence>
<protein>
    <submittedName>
        <fullName evidence="2">Jg7129 protein</fullName>
    </submittedName>
</protein>
<feature type="region of interest" description="Disordered" evidence="1">
    <location>
        <begin position="73"/>
        <end position="150"/>
    </location>
</feature>